<feature type="transmembrane region" description="Helical" evidence="8">
    <location>
        <begin position="62"/>
        <end position="81"/>
    </location>
</feature>
<evidence type="ECO:0000313" key="10">
    <source>
        <dbReference type="Proteomes" id="UP000184512"/>
    </source>
</evidence>
<dbReference type="Gene3D" id="3.40.50.300">
    <property type="entry name" value="P-loop containing nucleotide triphosphate hydrolases"/>
    <property type="match status" value="1"/>
</dbReference>
<dbReference type="Proteomes" id="UP000184512">
    <property type="component" value="Unassembled WGS sequence"/>
</dbReference>
<dbReference type="RefSeq" id="WP_073188936.1">
    <property type="nucleotide sequence ID" value="NZ_FQZG01000050.1"/>
</dbReference>
<dbReference type="AlphaFoldDB" id="A0A1M6JI61"/>
<name>A0A1M6JI61_9ACTN</name>
<protein>
    <submittedName>
        <fullName evidence="9">Type IV secretion system protein VirD4</fullName>
    </submittedName>
</protein>
<dbReference type="NCBIfam" id="NF045973">
    <property type="entry name" value="conju_CD1115"/>
    <property type="match status" value="1"/>
</dbReference>
<keyword evidence="3" id="KW-1003">Cell membrane</keyword>
<dbReference type="PANTHER" id="PTHR37937">
    <property type="entry name" value="CONJUGATIVE TRANSFER: DNA TRANSPORT"/>
    <property type="match status" value="1"/>
</dbReference>
<dbReference type="SUPFAM" id="SSF52540">
    <property type="entry name" value="P-loop containing nucleoside triphosphate hydrolases"/>
    <property type="match status" value="1"/>
</dbReference>
<evidence type="ECO:0000256" key="5">
    <source>
        <dbReference type="ARBA" id="ARBA00022989"/>
    </source>
</evidence>
<evidence type="ECO:0000256" key="1">
    <source>
        <dbReference type="ARBA" id="ARBA00004651"/>
    </source>
</evidence>
<feature type="transmembrane region" description="Helical" evidence="8">
    <location>
        <begin position="7"/>
        <end position="25"/>
    </location>
</feature>
<dbReference type="InterPro" id="IPR027417">
    <property type="entry name" value="P-loop_NTPase"/>
</dbReference>
<accession>A0A1M6JI61</accession>
<keyword evidence="10" id="KW-1185">Reference proteome</keyword>
<comment type="similarity">
    <text evidence="2">Belongs to the VirD4/TraG family.</text>
</comment>
<evidence type="ECO:0000256" key="7">
    <source>
        <dbReference type="SAM" id="MobiDB-lite"/>
    </source>
</evidence>
<dbReference type="GO" id="GO:0005886">
    <property type="term" value="C:plasma membrane"/>
    <property type="evidence" value="ECO:0007669"/>
    <property type="project" value="UniProtKB-SubCell"/>
</dbReference>
<evidence type="ECO:0000313" key="9">
    <source>
        <dbReference type="EMBL" id="SHJ46397.1"/>
    </source>
</evidence>
<comment type="subcellular location">
    <subcellularLocation>
        <location evidence="1">Cell membrane</location>
        <topology evidence="1">Multi-pass membrane protein</topology>
    </subcellularLocation>
</comment>
<dbReference type="OrthoDB" id="226701at2"/>
<dbReference type="Pfam" id="PF02534">
    <property type="entry name" value="T4SS-DNA_transf"/>
    <property type="match status" value="1"/>
</dbReference>
<keyword evidence="5 8" id="KW-1133">Transmembrane helix</keyword>
<evidence type="ECO:0000256" key="4">
    <source>
        <dbReference type="ARBA" id="ARBA00022692"/>
    </source>
</evidence>
<keyword evidence="6 8" id="KW-0472">Membrane</keyword>
<sequence>MKRRAAVFFGLIIAVILFWIGNTVWHDARLGYETGGWAGAFDHADDGLRTVRLAISTHVHDLLAGLALVGCAGLGWLYYVAERGRERRGEEHGSARWGRPRDIGPFINPDAGRNLLLTRTERLTIDRPAKIQHQRNLNVMVIGAAGTGKSRNFILPNMARPHSSYLATDPKGELLAASGTALKEAGYQIRVLNLVNFAESDRFNPLAYLRPGHEPEDVNLMAINIIANTDVPRQQMAGGGDPFWERAEAGLLNALIGFVAATYPAGDQHLGSVMDLLLQMRASDDVAYTSEVDAIFEGAARMLADNPSMLHHELLAFAIANYKVYQRAAQKTAASIIVTMGMRLAPLHIPSVRRLVTADTMQLDLVGFEPTALFMVLPDTNKQFAWLSALMLTTFFQRGVWLADRQYSRRLPVPVMCFLDEFANIGKIPDFDILAATLRSRGISFQAVIQALGQGQALYRDGWKAILGNCDTVLFLGSADADTKEYISKALGKQTIMVTDSSRTKGRHGSDSRSRKSQGRELLTPDEVGRLPGDEAIVLIRGLPPFKSKKLAPLPETTPYRHQTQNARI</sequence>
<feature type="region of interest" description="Disordered" evidence="7">
    <location>
        <begin position="550"/>
        <end position="569"/>
    </location>
</feature>
<feature type="region of interest" description="Disordered" evidence="7">
    <location>
        <begin position="498"/>
        <end position="528"/>
    </location>
</feature>
<proteinExistence type="inferred from homology"/>
<reference evidence="9 10" key="1">
    <citation type="submission" date="2016-11" db="EMBL/GenBank/DDBJ databases">
        <authorList>
            <person name="Jaros S."/>
            <person name="Januszkiewicz K."/>
            <person name="Wedrychowicz H."/>
        </authorList>
    </citation>
    <scope>NUCLEOTIDE SEQUENCE [LARGE SCALE GENOMIC DNA]</scope>
    <source>
        <strain evidence="9 10">DSM 12906</strain>
    </source>
</reference>
<dbReference type="STRING" id="1123357.SAMN02745244_02573"/>
<keyword evidence="4 8" id="KW-0812">Transmembrane</keyword>
<dbReference type="CDD" id="cd01127">
    <property type="entry name" value="TrwB_TraG_TraD_VirD4"/>
    <property type="match status" value="1"/>
</dbReference>
<evidence type="ECO:0000256" key="6">
    <source>
        <dbReference type="ARBA" id="ARBA00023136"/>
    </source>
</evidence>
<evidence type="ECO:0000256" key="2">
    <source>
        <dbReference type="ARBA" id="ARBA00008806"/>
    </source>
</evidence>
<dbReference type="PANTHER" id="PTHR37937:SF1">
    <property type="entry name" value="CONJUGATIVE TRANSFER: DNA TRANSPORT"/>
    <property type="match status" value="1"/>
</dbReference>
<evidence type="ECO:0000256" key="8">
    <source>
        <dbReference type="SAM" id="Phobius"/>
    </source>
</evidence>
<gene>
    <name evidence="9" type="ORF">SAMN02745244_02573</name>
</gene>
<dbReference type="InterPro" id="IPR051539">
    <property type="entry name" value="T4SS-coupling_protein"/>
</dbReference>
<organism evidence="9 10">
    <name type="scientific">Tessaracoccus bendigoensis DSM 12906</name>
    <dbReference type="NCBI Taxonomy" id="1123357"/>
    <lineage>
        <taxon>Bacteria</taxon>
        <taxon>Bacillati</taxon>
        <taxon>Actinomycetota</taxon>
        <taxon>Actinomycetes</taxon>
        <taxon>Propionibacteriales</taxon>
        <taxon>Propionibacteriaceae</taxon>
        <taxon>Tessaracoccus</taxon>
    </lineage>
</organism>
<feature type="compositionally biased region" description="Polar residues" evidence="7">
    <location>
        <begin position="560"/>
        <end position="569"/>
    </location>
</feature>
<dbReference type="InterPro" id="IPR003688">
    <property type="entry name" value="TraG/VirD4"/>
</dbReference>
<dbReference type="EMBL" id="FQZG01000050">
    <property type="protein sequence ID" value="SHJ46397.1"/>
    <property type="molecule type" value="Genomic_DNA"/>
</dbReference>
<evidence type="ECO:0000256" key="3">
    <source>
        <dbReference type="ARBA" id="ARBA00022475"/>
    </source>
</evidence>